<sequence>MTQSSIEIMAPAGSWESMMAAIKAGANSVYFGVEQLNMRARQTNNFLVDDLPEVARVCAEHGVKSYITLNTIIYDHDISLMRRIIDKAKEAGITAVIASDLAVMNYCRKKGMELHISTQSNITNIETVELYADYADVVVMARELTLKQVGDIVKNIQRNQITGPSGNLVQVEIFAHGALCMAVSGKCYLSLHSHNASANRGACIQNCRREYTVIDKEEGIELEIDNEYIMSAKDLCTIDFLDKIIDAGVKVLKIEGRGRAADYVFTTTQCYRQAVDAIADGTYTPEKIEHWKAELSKVYNRGFWDGYYLGRKMGEWSNQYGSVATQKKVYLGKGVKYFEKIGVGEFLLESQEINLGDQLIITGPTTGYVEAVAEEIRNNEGNPVTTASRGETIAIRVTEKIRPSDKLYKIIPAHV</sequence>
<protein>
    <submittedName>
        <fullName evidence="4">Peptidase U32 family protein</fullName>
    </submittedName>
</protein>
<accession>A0ABT6YAY7</accession>
<dbReference type="EMBL" id="JASHIF010000012">
    <property type="protein sequence ID" value="MDI9860744.1"/>
    <property type="molecule type" value="Genomic_DNA"/>
</dbReference>
<reference evidence="4 5" key="1">
    <citation type="submission" date="2023-05" db="EMBL/GenBank/DDBJ databases">
        <title>Novel species of genus Flectobacillus isolated from stream in China.</title>
        <authorList>
            <person name="Lu H."/>
        </authorList>
    </citation>
    <scope>NUCLEOTIDE SEQUENCE [LARGE SCALE GENOMIC DNA]</scope>
    <source>
        <strain evidence="4 5">KCTC 42575</strain>
    </source>
</reference>
<name>A0ABT6YAY7_9BACT</name>
<comment type="caution">
    <text evidence="4">The sequence shown here is derived from an EMBL/GenBank/DDBJ whole genome shotgun (WGS) entry which is preliminary data.</text>
</comment>
<keyword evidence="2" id="KW-0378">Hydrolase</keyword>
<evidence type="ECO:0000313" key="4">
    <source>
        <dbReference type="EMBL" id="MDI9860744.1"/>
    </source>
</evidence>
<dbReference type="PROSITE" id="PS01276">
    <property type="entry name" value="PEPTIDASE_U32"/>
    <property type="match status" value="1"/>
</dbReference>
<dbReference type="Pfam" id="PF01136">
    <property type="entry name" value="Peptidase_U32"/>
    <property type="match status" value="1"/>
</dbReference>
<evidence type="ECO:0000256" key="3">
    <source>
        <dbReference type="ARBA" id="ARBA00038374"/>
    </source>
</evidence>
<keyword evidence="1" id="KW-0645">Protease</keyword>
<evidence type="ECO:0000256" key="1">
    <source>
        <dbReference type="ARBA" id="ARBA00022670"/>
    </source>
</evidence>
<keyword evidence="5" id="KW-1185">Reference proteome</keyword>
<comment type="similarity">
    <text evidence="3">Belongs to the peptidase U32 family.</text>
</comment>
<organism evidence="4 5">
    <name type="scientific">Flectobacillus roseus</name>
    <dbReference type="NCBI Taxonomy" id="502259"/>
    <lineage>
        <taxon>Bacteria</taxon>
        <taxon>Pseudomonadati</taxon>
        <taxon>Bacteroidota</taxon>
        <taxon>Cytophagia</taxon>
        <taxon>Cytophagales</taxon>
        <taxon>Flectobacillaceae</taxon>
        <taxon>Flectobacillus</taxon>
    </lineage>
</organism>
<evidence type="ECO:0000313" key="5">
    <source>
        <dbReference type="Proteomes" id="UP001236507"/>
    </source>
</evidence>
<dbReference type="Proteomes" id="UP001236507">
    <property type="component" value="Unassembled WGS sequence"/>
</dbReference>
<dbReference type="InterPro" id="IPR001539">
    <property type="entry name" value="Peptidase_U32"/>
</dbReference>
<proteinExistence type="inferred from homology"/>
<dbReference type="PANTHER" id="PTHR30217:SF6">
    <property type="entry name" value="TRNA HYDROXYLATION PROTEIN P"/>
    <property type="match status" value="1"/>
</dbReference>
<evidence type="ECO:0000256" key="2">
    <source>
        <dbReference type="ARBA" id="ARBA00022801"/>
    </source>
</evidence>
<dbReference type="RefSeq" id="WP_283345360.1">
    <property type="nucleotide sequence ID" value="NZ_JASHIF010000012.1"/>
</dbReference>
<dbReference type="InterPro" id="IPR051454">
    <property type="entry name" value="RNA/ubiquinone_mod_enzymes"/>
</dbReference>
<dbReference type="PANTHER" id="PTHR30217">
    <property type="entry name" value="PEPTIDASE U32 FAMILY"/>
    <property type="match status" value="1"/>
</dbReference>
<gene>
    <name evidence="4" type="ORF">QM524_16125</name>
</gene>